<dbReference type="GO" id="GO:0020037">
    <property type="term" value="F:heme binding"/>
    <property type="evidence" value="ECO:0007669"/>
    <property type="project" value="InterPro"/>
</dbReference>
<dbReference type="Proteomes" id="UP000518681">
    <property type="component" value="Unassembled WGS sequence"/>
</dbReference>
<name>A0AAW3V101_9BURK</name>
<reference evidence="1 2" key="1">
    <citation type="submission" date="2020-08" db="EMBL/GenBank/DDBJ databases">
        <title>Genomic Encyclopedia of Type Strains, Phase IV (KMG-V): Genome sequencing to study the core and pangenomes of soil and plant-associated prokaryotes.</title>
        <authorList>
            <person name="Whitman W."/>
        </authorList>
    </citation>
    <scope>NUCLEOTIDE SEQUENCE [LARGE SCALE GENOMIC DNA]</scope>
    <source>
        <strain evidence="1 2">SEMIA 4013</strain>
    </source>
</reference>
<evidence type="ECO:0000313" key="1">
    <source>
        <dbReference type="EMBL" id="MBB6203547.1"/>
    </source>
</evidence>
<comment type="caution">
    <text evidence="1">The sequence shown here is derived from an EMBL/GenBank/DDBJ whole genome shotgun (WGS) entry which is preliminary data.</text>
</comment>
<dbReference type="RefSeq" id="WP_245621029.1">
    <property type="nucleotide sequence ID" value="NZ_CP099647.1"/>
</dbReference>
<gene>
    <name evidence="1" type="ORF">GGD69_004425</name>
</gene>
<dbReference type="InterPro" id="IPR012292">
    <property type="entry name" value="Globin/Proto"/>
</dbReference>
<evidence type="ECO:0000313" key="2">
    <source>
        <dbReference type="Proteomes" id="UP000518681"/>
    </source>
</evidence>
<protein>
    <submittedName>
        <fullName evidence="1">Uncharacterized protein</fullName>
    </submittedName>
</protein>
<organism evidence="1 2">
    <name type="scientific">Paraburkholderia fungorum</name>
    <dbReference type="NCBI Taxonomy" id="134537"/>
    <lineage>
        <taxon>Bacteria</taxon>
        <taxon>Pseudomonadati</taxon>
        <taxon>Pseudomonadota</taxon>
        <taxon>Betaproteobacteria</taxon>
        <taxon>Burkholderiales</taxon>
        <taxon>Burkholderiaceae</taxon>
        <taxon>Paraburkholderia</taxon>
    </lineage>
</organism>
<dbReference type="AlphaFoldDB" id="A0AAW3V101"/>
<proteinExistence type="predicted"/>
<dbReference type="Gene3D" id="1.10.490.10">
    <property type="entry name" value="Globins"/>
    <property type="match status" value="1"/>
</dbReference>
<sequence>MPINPKNGLPMFDSASIFLAGKITDHIGGFAHFTYSNYDHQNGDGQWQGRWGSDNTDFRFVDSIIGDTSDLILGLTLHNNPAVQDVWNSAPAWSYPYISSTISPVANTSKSKSSAAHDTAARLEACLTLQFESLLGGPYTYPGPVKVAGDIDAQPEMCQDMTTAHNDVGVPGCVFDQFMVDLIATLQSKLPAADFAALTSTTNGTYPLTATNSAGIPVGTKFQFSAVPTLFNLRSTIISATPGGPLYLPPTVATSYSG</sequence>
<accession>A0AAW3V101</accession>
<dbReference type="EMBL" id="JACIIK010000007">
    <property type="protein sequence ID" value="MBB6203547.1"/>
    <property type="molecule type" value="Genomic_DNA"/>
</dbReference>
<dbReference type="GO" id="GO:0019825">
    <property type="term" value="F:oxygen binding"/>
    <property type="evidence" value="ECO:0007669"/>
    <property type="project" value="InterPro"/>
</dbReference>